<name>A0A1R3L226_9ROSI</name>
<organism evidence="2 3">
    <name type="scientific">Corchorus olitorius</name>
    <dbReference type="NCBI Taxonomy" id="93759"/>
    <lineage>
        <taxon>Eukaryota</taxon>
        <taxon>Viridiplantae</taxon>
        <taxon>Streptophyta</taxon>
        <taxon>Embryophyta</taxon>
        <taxon>Tracheophyta</taxon>
        <taxon>Spermatophyta</taxon>
        <taxon>Magnoliopsida</taxon>
        <taxon>eudicotyledons</taxon>
        <taxon>Gunneridae</taxon>
        <taxon>Pentapetalae</taxon>
        <taxon>rosids</taxon>
        <taxon>malvids</taxon>
        <taxon>Malvales</taxon>
        <taxon>Malvaceae</taxon>
        <taxon>Grewioideae</taxon>
        <taxon>Apeibeae</taxon>
        <taxon>Corchorus</taxon>
    </lineage>
</organism>
<comment type="caution">
    <text evidence="2">The sequence shown here is derived from an EMBL/GenBank/DDBJ whole genome shotgun (WGS) entry which is preliminary data.</text>
</comment>
<keyword evidence="3" id="KW-1185">Reference proteome</keyword>
<protein>
    <submittedName>
        <fullName evidence="2">Uncharacterized protein</fullName>
    </submittedName>
</protein>
<gene>
    <name evidence="2" type="ORF">COLO4_01730</name>
</gene>
<accession>A0A1R3L226</accession>
<evidence type="ECO:0000313" key="2">
    <source>
        <dbReference type="EMBL" id="OMP13413.1"/>
    </source>
</evidence>
<feature type="compositionally biased region" description="Basic residues" evidence="1">
    <location>
        <begin position="12"/>
        <end position="26"/>
    </location>
</feature>
<feature type="region of interest" description="Disordered" evidence="1">
    <location>
        <begin position="1"/>
        <end position="28"/>
    </location>
</feature>
<dbReference type="EMBL" id="AWUE01004349">
    <property type="protein sequence ID" value="OMP13413.1"/>
    <property type="molecule type" value="Genomic_DNA"/>
</dbReference>
<evidence type="ECO:0000256" key="1">
    <source>
        <dbReference type="SAM" id="MobiDB-lite"/>
    </source>
</evidence>
<sequence length="60" mass="6907">MRLREKSLHPTGLHRSRTKRNYRIKSRQIGTSIKKQGLLVEEEVGLNSSGERDEAGDKQM</sequence>
<dbReference type="AlphaFoldDB" id="A0A1R3L226"/>
<dbReference type="Proteomes" id="UP000187203">
    <property type="component" value="Unassembled WGS sequence"/>
</dbReference>
<proteinExistence type="predicted"/>
<reference evidence="3" key="1">
    <citation type="submission" date="2013-09" db="EMBL/GenBank/DDBJ databases">
        <title>Corchorus olitorius genome sequencing.</title>
        <authorList>
            <person name="Alam M."/>
            <person name="Haque M.S."/>
            <person name="Islam M.S."/>
            <person name="Emdad E.M."/>
            <person name="Islam M.M."/>
            <person name="Ahmed B."/>
            <person name="Halim A."/>
            <person name="Hossen Q.M.M."/>
            <person name="Hossain M.Z."/>
            <person name="Ahmed R."/>
            <person name="Khan M.M."/>
            <person name="Islam R."/>
            <person name="Rashid M.M."/>
            <person name="Khan S.A."/>
            <person name="Rahman M.S."/>
            <person name="Alam M."/>
            <person name="Yahiya A.S."/>
            <person name="Khan M.S."/>
            <person name="Azam M.S."/>
            <person name="Haque T."/>
            <person name="Lashkar M.Z.H."/>
            <person name="Akhand A.I."/>
            <person name="Morshed G."/>
            <person name="Roy S."/>
            <person name="Uddin K.S."/>
            <person name="Rabeya T."/>
            <person name="Hossain A.S."/>
            <person name="Chowdhury A."/>
            <person name="Snigdha A.R."/>
            <person name="Mortoza M.S."/>
            <person name="Matin S.A."/>
            <person name="Hoque S.M.E."/>
            <person name="Islam M.K."/>
            <person name="Roy D.K."/>
            <person name="Haider R."/>
            <person name="Moosa M.M."/>
            <person name="Elias S.M."/>
            <person name="Hasan A.M."/>
            <person name="Jahan S."/>
            <person name="Shafiuddin M."/>
            <person name="Mahmood N."/>
            <person name="Shommy N.S."/>
        </authorList>
    </citation>
    <scope>NUCLEOTIDE SEQUENCE [LARGE SCALE GENOMIC DNA]</scope>
    <source>
        <strain evidence="3">cv. O-4</strain>
    </source>
</reference>
<evidence type="ECO:0000313" key="3">
    <source>
        <dbReference type="Proteomes" id="UP000187203"/>
    </source>
</evidence>